<protein>
    <submittedName>
        <fullName evidence="2">Uncharacterized protein</fullName>
    </submittedName>
</protein>
<keyword evidence="1" id="KW-1133">Transmembrane helix</keyword>
<dbReference type="Proteomes" id="UP000265848">
    <property type="component" value="Unassembled WGS sequence"/>
</dbReference>
<comment type="caution">
    <text evidence="2">The sequence shown here is derived from an EMBL/GenBank/DDBJ whole genome shotgun (WGS) entry which is preliminary data.</text>
</comment>
<keyword evidence="1" id="KW-0472">Membrane</keyword>
<organism evidence="2 3">
    <name type="scientific">Pseudooceanicola sediminis</name>
    <dbReference type="NCBI Taxonomy" id="2211117"/>
    <lineage>
        <taxon>Bacteria</taxon>
        <taxon>Pseudomonadati</taxon>
        <taxon>Pseudomonadota</taxon>
        <taxon>Alphaproteobacteria</taxon>
        <taxon>Rhodobacterales</taxon>
        <taxon>Paracoccaceae</taxon>
        <taxon>Pseudooceanicola</taxon>
    </lineage>
</organism>
<dbReference type="EMBL" id="QWJJ01000014">
    <property type="protein sequence ID" value="RII37835.1"/>
    <property type="molecule type" value="Genomic_DNA"/>
</dbReference>
<keyword evidence="1" id="KW-0812">Transmembrane</keyword>
<evidence type="ECO:0000256" key="1">
    <source>
        <dbReference type="SAM" id="Phobius"/>
    </source>
</evidence>
<keyword evidence="3" id="KW-1185">Reference proteome</keyword>
<reference evidence="2 3" key="1">
    <citation type="submission" date="2018-08" db="EMBL/GenBank/DDBJ databases">
        <title>Pseudooceanicola sediminis CY03 in the family Rhodobacteracea.</title>
        <authorList>
            <person name="Zhang Y.-J."/>
        </authorList>
    </citation>
    <scope>NUCLEOTIDE SEQUENCE [LARGE SCALE GENOMIC DNA]</scope>
    <source>
        <strain evidence="2 3">CY03</strain>
    </source>
</reference>
<dbReference type="AlphaFoldDB" id="A0A399IXG2"/>
<feature type="transmembrane region" description="Helical" evidence="1">
    <location>
        <begin position="38"/>
        <end position="60"/>
    </location>
</feature>
<gene>
    <name evidence="2" type="ORF">DL237_15685</name>
</gene>
<accession>A0A399IXG2</accession>
<proteinExistence type="predicted"/>
<sequence length="61" mass="6667">MGSRITAPLSQPPIRITGIPVSRLSTVPSKQAQSKRKFVMNSIIYLIGLIVIVLAIMNFVT</sequence>
<name>A0A399IXG2_9RHOB</name>
<evidence type="ECO:0000313" key="3">
    <source>
        <dbReference type="Proteomes" id="UP000265848"/>
    </source>
</evidence>
<evidence type="ECO:0000313" key="2">
    <source>
        <dbReference type="EMBL" id="RII37835.1"/>
    </source>
</evidence>